<protein>
    <submittedName>
        <fullName evidence="1">Uncharacterized protein</fullName>
    </submittedName>
</protein>
<evidence type="ECO:0000313" key="1">
    <source>
        <dbReference type="EMBL" id="OGG36880.1"/>
    </source>
</evidence>
<proteinExistence type="predicted"/>
<accession>A0A1F6BIZ5</accession>
<dbReference type="STRING" id="1798391.A2968_06365"/>
<name>A0A1F6BIZ5_9BACT</name>
<gene>
    <name evidence="1" type="ORF">A2968_06365</name>
</gene>
<comment type="caution">
    <text evidence="1">The sequence shown here is derived from an EMBL/GenBank/DDBJ whole genome shotgun (WGS) entry which is preliminary data.</text>
</comment>
<sequence length="552" mass="63006">MRKWLLPVFFFLILCLPAPLSASYATVVIPLRAREYWQDFAKPKLLLDYLKKENLPATVLLTYAGLEDREVTAYLEESPNFELGIFLEVDEKLATDSLVSYNFGNFDRAQANQILFSGYPIEGRIRMIDRIMAQFNKVFGFKPESAGSWYIDGISIKYLAEKFEIKNLMDVADQFETDTYGVWGKPWGVPYFPSKYNPLLPADSGEESLGLVTIQWAARDPLRGYGLTADSSTYSLQANDYLSHHKLGTAYFSHLLTSYLDGENSARQVTVGLEAGQEGASFFGEFQKQVADLKKRQQENNLFFTSMSEYGNIFRKANPQFSEVTEIHASDYSDKTKEGWWFNFPAYRVYFELSEGKLAIRDLRLYRPFLFNDMVQADRQPVLKRIIPGCIDDLSENNAMRISDNIEKISLKKEAGNFILEPERKGRLKDKIIIRPDSISFNSREIFQTGSQSLPLAKGIFYDIYLDYQTGKKSDLKPSIVFSQLAAVKYLGLAVNSGRFIGFKSAYPYFGSVSFPFQVLSKFKGMSLNKFIDVFLTNLVNSNIHCKINSRL</sequence>
<dbReference type="EMBL" id="MFJU01000010">
    <property type="protein sequence ID" value="OGG36880.1"/>
    <property type="molecule type" value="Genomic_DNA"/>
</dbReference>
<organism evidence="1 2">
    <name type="scientific">Candidatus Gottesmanbacteria bacterium RIFCSPLOWO2_01_FULL_42_22</name>
    <dbReference type="NCBI Taxonomy" id="1798391"/>
    <lineage>
        <taxon>Bacteria</taxon>
        <taxon>Candidatus Gottesmaniibacteriota</taxon>
    </lineage>
</organism>
<evidence type="ECO:0000313" key="2">
    <source>
        <dbReference type="Proteomes" id="UP000176228"/>
    </source>
</evidence>
<dbReference type="Proteomes" id="UP000176228">
    <property type="component" value="Unassembled WGS sequence"/>
</dbReference>
<dbReference type="Gene3D" id="3.20.20.510">
    <property type="entry name" value="Uncharacterised protein PF12979, DUF3863"/>
    <property type="match status" value="1"/>
</dbReference>
<reference evidence="1 2" key="1">
    <citation type="journal article" date="2016" name="Nat. Commun.">
        <title>Thousands of microbial genomes shed light on interconnected biogeochemical processes in an aquifer system.</title>
        <authorList>
            <person name="Anantharaman K."/>
            <person name="Brown C.T."/>
            <person name="Hug L.A."/>
            <person name="Sharon I."/>
            <person name="Castelle C.J."/>
            <person name="Probst A.J."/>
            <person name="Thomas B.C."/>
            <person name="Singh A."/>
            <person name="Wilkins M.J."/>
            <person name="Karaoz U."/>
            <person name="Brodie E.L."/>
            <person name="Williams K.H."/>
            <person name="Hubbard S.S."/>
            <person name="Banfield J.F."/>
        </authorList>
    </citation>
    <scope>NUCLEOTIDE SEQUENCE [LARGE SCALE GENOMIC DNA]</scope>
</reference>
<dbReference type="AlphaFoldDB" id="A0A1F6BIZ5"/>